<accession>A0AAD6V670</accession>
<gene>
    <name evidence="2" type="ORF">GGX14DRAFT_648045</name>
</gene>
<evidence type="ECO:0000313" key="3">
    <source>
        <dbReference type="Proteomes" id="UP001219525"/>
    </source>
</evidence>
<proteinExistence type="predicted"/>
<dbReference type="Proteomes" id="UP001219525">
    <property type="component" value="Unassembled WGS sequence"/>
</dbReference>
<evidence type="ECO:0008006" key="4">
    <source>
        <dbReference type="Google" id="ProtNLM"/>
    </source>
</evidence>
<organism evidence="2 3">
    <name type="scientific">Mycena pura</name>
    <dbReference type="NCBI Taxonomy" id="153505"/>
    <lineage>
        <taxon>Eukaryota</taxon>
        <taxon>Fungi</taxon>
        <taxon>Dikarya</taxon>
        <taxon>Basidiomycota</taxon>
        <taxon>Agaricomycotina</taxon>
        <taxon>Agaricomycetes</taxon>
        <taxon>Agaricomycetidae</taxon>
        <taxon>Agaricales</taxon>
        <taxon>Marasmiineae</taxon>
        <taxon>Mycenaceae</taxon>
        <taxon>Mycena</taxon>
    </lineage>
</organism>
<keyword evidence="1" id="KW-0175">Coiled coil</keyword>
<protein>
    <recommendedName>
        <fullName evidence="4">F-box domain-containing protein</fullName>
    </recommendedName>
</protein>
<name>A0AAD6V670_9AGAR</name>
<dbReference type="Gene3D" id="1.20.1280.50">
    <property type="match status" value="1"/>
</dbReference>
<dbReference type="InterPro" id="IPR032675">
    <property type="entry name" value="LRR_dom_sf"/>
</dbReference>
<reference evidence="2" key="1">
    <citation type="submission" date="2023-03" db="EMBL/GenBank/DDBJ databases">
        <title>Massive genome expansion in bonnet fungi (Mycena s.s.) driven by repeated elements and novel gene families across ecological guilds.</title>
        <authorList>
            <consortium name="Lawrence Berkeley National Laboratory"/>
            <person name="Harder C.B."/>
            <person name="Miyauchi S."/>
            <person name="Viragh M."/>
            <person name="Kuo A."/>
            <person name="Thoen E."/>
            <person name="Andreopoulos B."/>
            <person name="Lu D."/>
            <person name="Skrede I."/>
            <person name="Drula E."/>
            <person name="Henrissat B."/>
            <person name="Morin E."/>
            <person name="Kohler A."/>
            <person name="Barry K."/>
            <person name="LaButti K."/>
            <person name="Morin E."/>
            <person name="Salamov A."/>
            <person name="Lipzen A."/>
            <person name="Mereny Z."/>
            <person name="Hegedus B."/>
            <person name="Baldrian P."/>
            <person name="Stursova M."/>
            <person name="Weitz H."/>
            <person name="Taylor A."/>
            <person name="Grigoriev I.V."/>
            <person name="Nagy L.G."/>
            <person name="Martin F."/>
            <person name="Kauserud H."/>
        </authorList>
    </citation>
    <scope>NUCLEOTIDE SEQUENCE</scope>
    <source>
        <strain evidence="2">9144</strain>
    </source>
</reference>
<dbReference type="EMBL" id="JARJCW010000049">
    <property type="protein sequence ID" value="KAJ7203838.1"/>
    <property type="molecule type" value="Genomic_DNA"/>
</dbReference>
<dbReference type="SUPFAM" id="SSF52047">
    <property type="entry name" value="RNI-like"/>
    <property type="match status" value="1"/>
</dbReference>
<keyword evidence="3" id="KW-1185">Reference proteome</keyword>
<sequence length="407" mass="45393">MITPAAALRAQLGDIDKSMAELESQMTSLRAQKERVLKDLESIAYPVLTLPNEITVEIFLHFVTVMRQENHRPQPYYGLLRLASVCQTWRAVTLSRHAFWNDEVTVACDNIRDAGQLLAACLPRAGSLPLDLDIELPADDSSMGTIISTLSLYGSQWRRVRLSSPNVIQLPIDRLPSTFTLLERLEFFGFSTPHLLAVLPHAQNLRCLGLGLAASYAPAAPLSILLPHLHTFICMADPSAMVLQSLMLPALESLRLTKLSDAGVHVILSCVTRSCSTIRTVELDDLTFSVTYNCLRSLSTVRHLCFSWLWSTWSEDEEKQFFAAMISVGFLPALESLTCNECWPESAEKLVAVISARWRGVKGTTKLLSASLVFEKTDDSFDYPYVLDQLYELGREGLELKITDAEI</sequence>
<evidence type="ECO:0000256" key="1">
    <source>
        <dbReference type="SAM" id="Coils"/>
    </source>
</evidence>
<comment type="caution">
    <text evidence="2">The sequence shown here is derived from an EMBL/GenBank/DDBJ whole genome shotgun (WGS) entry which is preliminary data.</text>
</comment>
<evidence type="ECO:0000313" key="2">
    <source>
        <dbReference type="EMBL" id="KAJ7203838.1"/>
    </source>
</evidence>
<feature type="coiled-coil region" evidence="1">
    <location>
        <begin position="5"/>
        <end position="39"/>
    </location>
</feature>
<dbReference type="Gene3D" id="3.80.10.10">
    <property type="entry name" value="Ribonuclease Inhibitor"/>
    <property type="match status" value="1"/>
</dbReference>
<dbReference type="AlphaFoldDB" id="A0AAD6V670"/>